<dbReference type="GO" id="GO:0071972">
    <property type="term" value="F:peptidoglycan L,D-transpeptidase activity"/>
    <property type="evidence" value="ECO:0007669"/>
    <property type="project" value="TreeGrafter"/>
</dbReference>
<comment type="caution">
    <text evidence="9">The sequence shown here is derived from an EMBL/GenBank/DDBJ whole genome shotgun (WGS) entry which is preliminary data.</text>
</comment>
<dbReference type="PROSITE" id="PS52029">
    <property type="entry name" value="LD_TPASE"/>
    <property type="match status" value="1"/>
</dbReference>
<feature type="chain" id="PRO_5013708542" description="L,D-TPase catalytic domain-containing protein" evidence="7">
    <location>
        <begin position="23"/>
        <end position="195"/>
    </location>
</feature>
<sequence length="195" mass="21257">MRRFVLVLTLMLFLLGPSLSRAAGLDADADGLSDLLEAKFKTDIVNPDSDSDGYPDGLEVNNGYDPLQGRGIKLKKRIEINVKTQKLQYFLGNVSMGEYVISTGKKSTPTPKGSFVVKNKLPRPKSQAYGLWMPYWLGLSAAGIGIHELPEWGKGKKESAADLGKAVSHGCIRLGVGPAKKLYDWAEVGTEVKVY</sequence>
<keyword evidence="2" id="KW-0808">Transferase</keyword>
<feature type="active site" description="Proton donor/acceptor" evidence="6">
    <location>
        <position position="147"/>
    </location>
</feature>
<evidence type="ECO:0000256" key="1">
    <source>
        <dbReference type="ARBA" id="ARBA00004752"/>
    </source>
</evidence>
<feature type="domain" description="L,D-TPase catalytic" evidence="8">
    <location>
        <begin position="76"/>
        <end position="195"/>
    </location>
</feature>
<keyword evidence="3 6" id="KW-0133">Cell shape</keyword>
<evidence type="ECO:0000256" key="5">
    <source>
        <dbReference type="ARBA" id="ARBA00023316"/>
    </source>
</evidence>
<dbReference type="GO" id="GO:0005576">
    <property type="term" value="C:extracellular region"/>
    <property type="evidence" value="ECO:0007669"/>
    <property type="project" value="TreeGrafter"/>
</dbReference>
<dbReference type="GO" id="GO:0071555">
    <property type="term" value="P:cell wall organization"/>
    <property type="evidence" value="ECO:0007669"/>
    <property type="project" value="UniProtKB-UniRule"/>
</dbReference>
<dbReference type="GO" id="GO:0008360">
    <property type="term" value="P:regulation of cell shape"/>
    <property type="evidence" value="ECO:0007669"/>
    <property type="project" value="UniProtKB-UniRule"/>
</dbReference>
<dbReference type="InterPro" id="IPR038063">
    <property type="entry name" value="Transpep_catalytic_dom"/>
</dbReference>
<gene>
    <name evidence="9" type="ORF">COX21_00235</name>
</gene>
<dbReference type="UniPathway" id="UPA00219"/>
<feature type="active site" description="Nucleophile" evidence="6">
    <location>
        <position position="171"/>
    </location>
</feature>
<dbReference type="InterPro" id="IPR050979">
    <property type="entry name" value="LD-transpeptidase"/>
</dbReference>
<name>A0A2G9ZP18_9BACT</name>
<evidence type="ECO:0000256" key="4">
    <source>
        <dbReference type="ARBA" id="ARBA00022984"/>
    </source>
</evidence>
<evidence type="ECO:0000256" key="6">
    <source>
        <dbReference type="PROSITE-ProRule" id="PRU01373"/>
    </source>
</evidence>
<protein>
    <recommendedName>
        <fullName evidence="8">L,D-TPase catalytic domain-containing protein</fullName>
    </recommendedName>
</protein>
<comment type="pathway">
    <text evidence="1 6">Cell wall biogenesis; peptidoglycan biosynthesis.</text>
</comment>
<dbReference type="PANTHER" id="PTHR30582:SF2">
    <property type="entry name" value="L,D-TRANSPEPTIDASE YCIB-RELATED"/>
    <property type="match status" value="1"/>
</dbReference>
<evidence type="ECO:0000313" key="9">
    <source>
        <dbReference type="EMBL" id="PIP34925.1"/>
    </source>
</evidence>
<keyword evidence="7" id="KW-0732">Signal</keyword>
<dbReference type="AlphaFoldDB" id="A0A2G9ZP18"/>
<dbReference type="PANTHER" id="PTHR30582">
    <property type="entry name" value="L,D-TRANSPEPTIDASE"/>
    <property type="match status" value="1"/>
</dbReference>
<feature type="signal peptide" evidence="7">
    <location>
        <begin position="1"/>
        <end position="22"/>
    </location>
</feature>
<organism evidence="9 10">
    <name type="scientific">Candidatus Falkowbacteria bacterium CG23_combo_of_CG06-09_8_20_14_all_41_10</name>
    <dbReference type="NCBI Taxonomy" id="1974571"/>
    <lineage>
        <taxon>Bacteria</taxon>
        <taxon>Candidatus Falkowiibacteriota</taxon>
    </lineage>
</organism>
<proteinExistence type="predicted"/>
<evidence type="ECO:0000256" key="2">
    <source>
        <dbReference type="ARBA" id="ARBA00022679"/>
    </source>
</evidence>
<dbReference type="GO" id="GO:0018104">
    <property type="term" value="P:peptidoglycan-protein cross-linking"/>
    <property type="evidence" value="ECO:0007669"/>
    <property type="project" value="TreeGrafter"/>
</dbReference>
<dbReference type="Proteomes" id="UP000231408">
    <property type="component" value="Unassembled WGS sequence"/>
</dbReference>
<keyword evidence="5 6" id="KW-0961">Cell wall biogenesis/degradation</keyword>
<keyword evidence="4 6" id="KW-0573">Peptidoglycan synthesis</keyword>
<evidence type="ECO:0000256" key="7">
    <source>
        <dbReference type="SAM" id="SignalP"/>
    </source>
</evidence>
<accession>A0A2G9ZP18</accession>
<evidence type="ECO:0000313" key="10">
    <source>
        <dbReference type="Proteomes" id="UP000231408"/>
    </source>
</evidence>
<dbReference type="EMBL" id="PCSE01000008">
    <property type="protein sequence ID" value="PIP34925.1"/>
    <property type="molecule type" value="Genomic_DNA"/>
</dbReference>
<dbReference type="SUPFAM" id="SSF141523">
    <property type="entry name" value="L,D-transpeptidase catalytic domain-like"/>
    <property type="match status" value="1"/>
</dbReference>
<reference evidence="9 10" key="1">
    <citation type="submission" date="2017-09" db="EMBL/GenBank/DDBJ databases">
        <title>Depth-based differentiation of microbial function through sediment-hosted aquifers and enrichment of novel symbionts in the deep terrestrial subsurface.</title>
        <authorList>
            <person name="Probst A.J."/>
            <person name="Ladd B."/>
            <person name="Jarett J.K."/>
            <person name="Geller-Mcgrath D.E."/>
            <person name="Sieber C.M."/>
            <person name="Emerson J.B."/>
            <person name="Anantharaman K."/>
            <person name="Thomas B.C."/>
            <person name="Malmstrom R."/>
            <person name="Stieglmeier M."/>
            <person name="Klingl A."/>
            <person name="Woyke T."/>
            <person name="Ryan C.M."/>
            <person name="Banfield J.F."/>
        </authorList>
    </citation>
    <scope>NUCLEOTIDE SEQUENCE [LARGE SCALE GENOMIC DNA]</scope>
    <source>
        <strain evidence="9">CG23_combo_of_CG06-09_8_20_14_all_41_10</strain>
    </source>
</reference>
<dbReference type="InterPro" id="IPR005490">
    <property type="entry name" value="LD_TPept_cat_dom"/>
</dbReference>
<dbReference type="CDD" id="cd16913">
    <property type="entry name" value="YkuD_like"/>
    <property type="match status" value="1"/>
</dbReference>
<evidence type="ECO:0000259" key="8">
    <source>
        <dbReference type="PROSITE" id="PS52029"/>
    </source>
</evidence>
<evidence type="ECO:0000256" key="3">
    <source>
        <dbReference type="ARBA" id="ARBA00022960"/>
    </source>
</evidence>
<dbReference type="Pfam" id="PF03734">
    <property type="entry name" value="YkuD"/>
    <property type="match status" value="1"/>
</dbReference>
<dbReference type="GO" id="GO:0016740">
    <property type="term" value="F:transferase activity"/>
    <property type="evidence" value="ECO:0007669"/>
    <property type="project" value="UniProtKB-KW"/>
</dbReference>
<dbReference type="Gene3D" id="2.40.440.10">
    <property type="entry name" value="L,D-transpeptidase catalytic domain-like"/>
    <property type="match status" value="1"/>
</dbReference>